<accession>Q6A8D2</accession>
<proteinExistence type="predicted"/>
<evidence type="ECO:0000313" key="2">
    <source>
        <dbReference type="EMBL" id="AAT82983.1"/>
    </source>
</evidence>
<reference evidence="2 3" key="1">
    <citation type="journal article" date="2004" name="Science">
        <title>The complete genome sequence of Propionibacterium acnes, a commensal of human skin.</title>
        <authorList>
            <person name="Bruggemann H."/>
            <person name="Henne A."/>
            <person name="Hoster F."/>
            <person name="Liesegang H."/>
            <person name="Wiezer A."/>
            <person name="Strittmatter A."/>
            <person name="Hujer S."/>
            <person name="Durre P."/>
            <person name="Gottschalk G."/>
        </authorList>
    </citation>
    <scope>NUCLEOTIDE SEQUENCE [LARGE SCALE GENOMIC DNA]</scope>
    <source>
        <strain evidence="3">DSM 16379 / KPA171202</strain>
    </source>
</reference>
<feature type="region of interest" description="Disordered" evidence="1">
    <location>
        <begin position="154"/>
        <end position="189"/>
    </location>
</feature>
<dbReference type="KEGG" id="pac:PPA1234"/>
<dbReference type="EnsemblBacteria" id="AAT82983">
    <property type="protein sequence ID" value="AAT82983"/>
    <property type="gene ID" value="PPA1234"/>
</dbReference>
<evidence type="ECO:0000256" key="1">
    <source>
        <dbReference type="SAM" id="MobiDB-lite"/>
    </source>
</evidence>
<evidence type="ECO:0000313" key="3">
    <source>
        <dbReference type="Proteomes" id="UP000000603"/>
    </source>
</evidence>
<dbReference type="EMBL" id="AE017283">
    <property type="protein sequence ID" value="AAT82983.1"/>
    <property type="molecule type" value="Genomic_DNA"/>
</dbReference>
<name>Q6A8D2_CUTAK</name>
<dbReference type="HOGENOM" id="CLU_100972_0_0_11"/>
<organism evidence="2 3">
    <name type="scientific">Cutibacterium acnes (strain DSM 16379 / KPA171202)</name>
    <name type="common">Propionibacterium acnes</name>
    <dbReference type="NCBI Taxonomy" id="267747"/>
    <lineage>
        <taxon>Bacteria</taxon>
        <taxon>Bacillati</taxon>
        <taxon>Actinomycetota</taxon>
        <taxon>Actinomycetes</taxon>
        <taxon>Propionibacteriales</taxon>
        <taxon>Propionibacteriaceae</taxon>
        <taxon>Cutibacterium</taxon>
    </lineage>
</organism>
<protein>
    <submittedName>
        <fullName evidence="2">Uncharacterized protein</fullName>
    </submittedName>
</protein>
<dbReference type="Proteomes" id="UP000000603">
    <property type="component" value="Chromosome"/>
</dbReference>
<gene>
    <name evidence="2" type="ordered locus">PPA1234</name>
</gene>
<dbReference type="AlphaFoldDB" id="Q6A8D2"/>
<feature type="compositionally biased region" description="Basic and acidic residues" evidence="1">
    <location>
        <begin position="160"/>
        <end position="189"/>
    </location>
</feature>
<sequence>MSVVVVGLVPSTRLKVPVLIVPITSRVCSTRHVTEEGGIPARRFANRWIRPQVRTRSAASSASSGPDCWGMGCSELTGREDTPVSVIIHPPTRPPDSNSMNAHKHDAYSISIEGLRASQLPESTSMEEQTTTITTIELALDLVFVATNAHLRHQRLSDGNPRRHSCDEPTPPHETFRPRATQHDRIIKK</sequence>